<feature type="non-terminal residue" evidence="1">
    <location>
        <position position="120"/>
    </location>
</feature>
<evidence type="ECO:0000313" key="1">
    <source>
        <dbReference type="EMBL" id="KKK86599.1"/>
    </source>
</evidence>
<dbReference type="EMBL" id="LAZR01050773">
    <property type="protein sequence ID" value="KKK86599.1"/>
    <property type="molecule type" value="Genomic_DNA"/>
</dbReference>
<organism evidence="1">
    <name type="scientific">marine sediment metagenome</name>
    <dbReference type="NCBI Taxonomy" id="412755"/>
    <lineage>
        <taxon>unclassified sequences</taxon>
        <taxon>metagenomes</taxon>
        <taxon>ecological metagenomes</taxon>
    </lineage>
</organism>
<name>A0A0F9B7D4_9ZZZZ</name>
<sequence length="120" mass="13036">MQHPGYWLSVQGRVIAQEGAESMRHHVLLISVMLSLATGCREAPKAANGDTAPDKTLQEAREAFTHQGEPILPYFLNDFAGGPGAPDYWKVGMGHRITTVAVGGLRDAPPYVLLKTRRIG</sequence>
<protein>
    <submittedName>
        <fullName evidence="1">Uncharacterized protein</fullName>
    </submittedName>
</protein>
<proteinExistence type="predicted"/>
<dbReference type="AlphaFoldDB" id="A0A0F9B7D4"/>
<comment type="caution">
    <text evidence="1">The sequence shown here is derived from an EMBL/GenBank/DDBJ whole genome shotgun (WGS) entry which is preliminary data.</text>
</comment>
<reference evidence="1" key="1">
    <citation type="journal article" date="2015" name="Nature">
        <title>Complex archaea that bridge the gap between prokaryotes and eukaryotes.</title>
        <authorList>
            <person name="Spang A."/>
            <person name="Saw J.H."/>
            <person name="Jorgensen S.L."/>
            <person name="Zaremba-Niedzwiedzka K."/>
            <person name="Martijn J."/>
            <person name="Lind A.E."/>
            <person name="van Eijk R."/>
            <person name="Schleper C."/>
            <person name="Guy L."/>
            <person name="Ettema T.J."/>
        </authorList>
    </citation>
    <scope>NUCLEOTIDE SEQUENCE</scope>
</reference>
<gene>
    <name evidence="1" type="ORF">LCGC14_2761650</name>
</gene>
<accession>A0A0F9B7D4</accession>